<evidence type="ECO:0000313" key="1">
    <source>
        <dbReference type="EMBL" id="KAK9094203.1"/>
    </source>
</evidence>
<name>A0AAP0EP96_9MAGN</name>
<accession>A0AAP0EP96</accession>
<evidence type="ECO:0000313" key="2">
    <source>
        <dbReference type="Proteomes" id="UP001419268"/>
    </source>
</evidence>
<comment type="caution">
    <text evidence="1">The sequence shown here is derived from an EMBL/GenBank/DDBJ whole genome shotgun (WGS) entry which is preliminary data.</text>
</comment>
<dbReference type="AlphaFoldDB" id="A0AAP0EP96"/>
<reference evidence="1 2" key="1">
    <citation type="submission" date="2024-01" db="EMBL/GenBank/DDBJ databases">
        <title>Genome assemblies of Stephania.</title>
        <authorList>
            <person name="Yang L."/>
        </authorList>
    </citation>
    <scope>NUCLEOTIDE SEQUENCE [LARGE SCALE GENOMIC DNA]</scope>
    <source>
        <strain evidence="1">JXDWG</strain>
        <tissue evidence="1">Leaf</tissue>
    </source>
</reference>
<protein>
    <submittedName>
        <fullName evidence="1">Uncharacterized protein</fullName>
    </submittedName>
</protein>
<proteinExistence type="predicted"/>
<organism evidence="1 2">
    <name type="scientific">Stephania cephalantha</name>
    <dbReference type="NCBI Taxonomy" id="152367"/>
    <lineage>
        <taxon>Eukaryota</taxon>
        <taxon>Viridiplantae</taxon>
        <taxon>Streptophyta</taxon>
        <taxon>Embryophyta</taxon>
        <taxon>Tracheophyta</taxon>
        <taxon>Spermatophyta</taxon>
        <taxon>Magnoliopsida</taxon>
        <taxon>Ranunculales</taxon>
        <taxon>Menispermaceae</taxon>
        <taxon>Menispermoideae</taxon>
        <taxon>Cissampelideae</taxon>
        <taxon>Stephania</taxon>
    </lineage>
</organism>
<sequence>MQPKPQTFVPRPPIMNFHPYHFDPYAPRPSSSYVDHEMPRHPVYHSLPQYMPSPYTPPCYNYNMSYSGDDSFMNLLSLSAPHVPFGQPHTGSQYFGMVQSPIFGSISIRCELSEPQEEQQLTERNSMQD</sequence>
<keyword evidence="2" id="KW-1185">Reference proteome</keyword>
<gene>
    <name evidence="1" type="ORF">Scep_025672</name>
</gene>
<dbReference type="Proteomes" id="UP001419268">
    <property type="component" value="Unassembled WGS sequence"/>
</dbReference>
<dbReference type="EMBL" id="JBBNAG010000011">
    <property type="protein sequence ID" value="KAK9094203.1"/>
    <property type="molecule type" value="Genomic_DNA"/>
</dbReference>